<feature type="domain" description="Metallo-beta-lactamase" evidence="2">
    <location>
        <begin position="19"/>
        <end position="224"/>
    </location>
</feature>
<gene>
    <name evidence="3" type="ORF">H5985_03895</name>
</gene>
<dbReference type="PANTHER" id="PTHR43546">
    <property type="entry name" value="UPF0173 METAL-DEPENDENT HYDROLASE MJ1163-RELATED"/>
    <property type="match status" value="1"/>
</dbReference>
<protein>
    <submittedName>
        <fullName evidence="3">MBL fold metallo-hydrolase</fullName>
    </submittedName>
</protein>
<dbReference type="RefSeq" id="WP_205050006.1">
    <property type="nucleotide sequence ID" value="NZ_JACJKX010000005.1"/>
</dbReference>
<dbReference type="SUPFAM" id="SSF56281">
    <property type="entry name" value="Metallo-hydrolase/oxidoreductase"/>
    <property type="match status" value="1"/>
</dbReference>
<evidence type="ECO:0000313" key="4">
    <source>
        <dbReference type="Proteomes" id="UP000777002"/>
    </source>
</evidence>
<accession>A0ABS2GSR2</accession>
<comment type="caution">
    <text evidence="3">The sequence shown here is derived from an EMBL/GenBank/DDBJ whole genome shotgun (WGS) entry which is preliminary data.</text>
</comment>
<dbReference type="InterPro" id="IPR001279">
    <property type="entry name" value="Metallo-B-lactamas"/>
</dbReference>
<reference evidence="3 4" key="1">
    <citation type="journal article" date="2021" name="Sci. Rep.">
        <title>The distribution of antibiotic resistance genes in chicken gut microbiota commensals.</title>
        <authorList>
            <person name="Juricova H."/>
            <person name="Matiasovicova J."/>
            <person name="Kubasova T."/>
            <person name="Cejkova D."/>
            <person name="Rychlik I."/>
        </authorList>
    </citation>
    <scope>NUCLEOTIDE SEQUENCE [LARGE SCALE GENOMIC DNA]</scope>
    <source>
        <strain evidence="3 4">An562</strain>
    </source>
</reference>
<evidence type="ECO:0000313" key="3">
    <source>
        <dbReference type="EMBL" id="MBM6928409.1"/>
    </source>
</evidence>
<dbReference type="Proteomes" id="UP000777002">
    <property type="component" value="Unassembled WGS sequence"/>
</dbReference>
<dbReference type="EMBL" id="JACJKX010000005">
    <property type="protein sequence ID" value="MBM6928409.1"/>
    <property type="molecule type" value="Genomic_DNA"/>
</dbReference>
<keyword evidence="4" id="KW-1185">Reference proteome</keyword>
<dbReference type="InterPro" id="IPR050114">
    <property type="entry name" value="UPF0173_UPF0282_UlaG_hydrolase"/>
</dbReference>
<dbReference type="InterPro" id="IPR036866">
    <property type="entry name" value="RibonucZ/Hydroxyglut_hydro"/>
</dbReference>
<name>A0ABS2GSR2_9BURK</name>
<dbReference type="Gene3D" id="3.60.15.10">
    <property type="entry name" value="Ribonuclease Z/Hydroxyacylglutathione hydrolase-like"/>
    <property type="match status" value="1"/>
</dbReference>
<proteinExistence type="predicted"/>
<organism evidence="3 4">
    <name type="scientific">Parasutterella secunda</name>
    <dbReference type="NCBI Taxonomy" id="626947"/>
    <lineage>
        <taxon>Bacteria</taxon>
        <taxon>Pseudomonadati</taxon>
        <taxon>Pseudomonadota</taxon>
        <taxon>Betaproteobacteria</taxon>
        <taxon>Burkholderiales</taxon>
        <taxon>Sutterellaceae</taxon>
        <taxon>Parasutterella</taxon>
    </lineage>
</organism>
<dbReference type="Pfam" id="PF12706">
    <property type="entry name" value="Lactamase_B_2"/>
    <property type="match status" value="1"/>
</dbReference>
<evidence type="ECO:0000259" key="2">
    <source>
        <dbReference type="Pfam" id="PF12706"/>
    </source>
</evidence>
<dbReference type="PANTHER" id="PTHR43546:SF9">
    <property type="entry name" value="L-ASCORBATE-6-PHOSPHATE LACTONASE ULAG-RELATED"/>
    <property type="match status" value="1"/>
</dbReference>
<keyword evidence="1" id="KW-0378">Hydrolase</keyword>
<sequence>MQFQQIRSATSIVTFGGVRFLIDPMLAPANTYPVFPDTPVCAQGNPTIELPCPVEELFNVDAVIVTHWHLDHFDDVAMQILPKTLPIFAQNTQEAEMMNALGFNKIIVLSEEGVAFKNITLTKTPCDHGRTDLVTEHFYKLSGYTDQASGVLFKTAAEERIFYLAGDTVYYEGVRETIEKYKPDVVAVNAAGAQAPKGHPLIMNEYDIWALMQDFPQIQVIATHVEGVSHATVTRQSLREFAEAKGLQKLFIPADGEVLSF</sequence>
<evidence type="ECO:0000256" key="1">
    <source>
        <dbReference type="ARBA" id="ARBA00022801"/>
    </source>
</evidence>